<evidence type="ECO:0000256" key="5">
    <source>
        <dbReference type="ARBA" id="ARBA00023163"/>
    </source>
</evidence>
<dbReference type="RefSeq" id="WP_201638121.1">
    <property type="nucleotide sequence ID" value="NZ_JAEQNB010000008.1"/>
</dbReference>
<dbReference type="Proteomes" id="UP000602284">
    <property type="component" value="Unassembled WGS sequence"/>
</dbReference>
<comment type="caution">
    <text evidence="9">The sequence shown here is derived from an EMBL/GenBank/DDBJ whole genome shotgun (WGS) entry which is preliminary data.</text>
</comment>
<dbReference type="EMBL" id="JAEQNB010000008">
    <property type="protein sequence ID" value="MBL0389127.1"/>
    <property type="molecule type" value="Genomic_DNA"/>
</dbReference>
<evidence type="ECO:0000256" key="4">
    <source>
        <dbReference type="ARBA" id="ARBA00022695"/>
    </source>
</evidence>
<feature type="region of interest" description="Disordered" evidence="7">
    <location>
        <begin position="104"/>
        <end position="179"/>
    </location>
</feature>
<comment type="similarity">
    <text evidence="1 6">Belongs to the RpoE family.</text>
</comment>
<dbReference type="InterPro" id="IPR029757">
    <property type="entry name" value="RpoE"/>
</dbReference>
<evidence type="ECO:0000256" key="2">
    <source>
        <dbReference type="ARBA" id="ARBA00022478"/>
    </source>
</evidence>
<dbReference type="Gene3D" id="1.10.10.1250">
    <property type="entry name" value="RNA polymerase, subunit delta, N-terminal domain"/>
    <property type="match status" value="1"/>
</dbReference>
<proteinExistence type="inferred from homology"/>
<keyword evidence="4 6" id="KW-0548">Nucleotidyltransferase</keyword>
<evidence type="ECO:0000259" key="8">
    <source>
        <dbReference type="PROSITE" id="PS51913"/>
    </source>
</evidence>
<dbReference type="PROSITE" id="PS51913">
    <property type="entry name" value="HTH_HARE"/>
    <property type="match status" value="1"/>
</dbReference>
<evidence type="ECO:0000256" key="3">
    <source>
        <dbReference type="ARBA" id="ARBA00022679"/>
    </source>
</evidence>
<name>A0ABS1JFV1_9BACL</name>
<evidence type="ECO:0000256" key="1">
    <source>
        <dbReference type="ARBA" id="ARBA00009828"/>
    </source>
</evidence>
<dbReference type="InterPro" id="IPR007759">
    <property type="entry name" value="Asxl_HARE-HTH"/>
</dbReference>
<dbReference type="NCBIfam" id="TIGR04567">
    <property type="entry name" value="RNAP_delt_lowGC"/>
    <property type="match status" value="1"/>
</dbReference>
<keyword evidence="2 6" id="KW-0240">DNA-directed RNA polymerase</keyword>
<dbReference type="Pfam" id="PF05066">
    <property type="entry name" value="HARE-HTH"/>
    <property type="match status" value="1"/>
</dbReference>
<organism evidence="9 10">
    <name type="scientific">Tumebacillus amylolyticus</name>
    <dbReference type="NCBI Taxonomy" id="2801339"/>
    <lineage>
        <taxon>Bacteria</taxon>
        <taxon>Bacillati</taxon>
        <taxon>Bacillota</taxon>
        <taxon>Bacilli</taxon>
        <taxon>Bacillales</taxon>
        <taxon>Alicyclobacillaceae</taxon>
        <taxon>Tumebacillus</taxon>
    </lineage>
</organism>
<feature type="compositionally biased region" description="Acidic residues" evidence="7">
    <location>
        <begin position="105"/>
        <end position="179"/>
    </location>
</feature>
<sequence length="179" mass="20515">MAEAHAIKLSPEQVSELSLVDLAYMILKQTNKPFNFPDLMAEVARLKGLTKEQVNGVIARLYTEINIDGRFLCIGSNVWGLKRWYPTDKEKVAGGGKKFVRKDLDEDDDDFYDEEEDSFDEEETEDDAFAAEYDDADEEEVEAGEEDFEEEEEEGAAEEGEAEETEEEDFDSYEEEDDF</sequence>
<evidence type="ECO:0000256" key="6">
    <source>
        <dbReference type="HAMAP-Rule" id="MF_00357"/>
    </source>
</evidence>
<dbReference type="GO" id="GO:0000428">
    <property type="term" value="C:DNA-directed RNA polymerase complex"/>
    <property type="evidence" value="ECO:0007669"/>
    <property type="project" value="UniProtKB-KW"/>
</dbReference>
<comment type="function">
    <text evidence="6">Participates in both the initiation and recycling phases of transcription. In the presence of the delta subunit, RNAP displays an increased specificity of transcription, a decreased affinity for nucleic acids, and an increased efficiency of RNA synthesis because of enhanced recycling.</text>
</comment>
<evidence type="ECO:0000313" key="10">
    <source>
        <dbReference type="Proteomes" id="UP000602284"/>
    </source>
</evidence>
<accession>A0ABS1JFV1</accession>
<dbReference type="InterPro" id="IPR038087">
    <property type="entry name" value="RNAP_delta_N_dom_sf"/>
</dbReference>
<keyword evidence="10" id="KW-1185">Reference proteome</keyword>
<keyword evidence="3 6" id="KW-0808">Transferase</keyword>
<gene>
    <name evidence="6" type="primary">rpoE</name>
    <name evidence="9" type="ORF">JJB07_21260</name>
</gene>
<reference evidence="9 10" key="1">
    <citation type="submission" date="2021-01" db="EMBL/GenBank/DDBJ databases">
        <title>Tumebacillus sp. strain ITR2 16S ribosomal RNA gene Genome sequencing and assembly.</title>
        <authorList>
            <person name="Kang M."/>
        </authorList>
    </citation>
    <scope>NUCLEOTIDE SEQUENCE [LARGE SCALE GENOMIC DNA]</scope>
    <source>
        <strain evidence="9 10">ITR2</strain>
    </source>
</reference>
<comment type="subunit">
    <text evidence="6">RNAP is composed of a core of 2 alpha, a beta and a beta' subunits. The core is associated with a delta subunit and one of several sigma factors.</text>
</comment>
<dbReference type="HAMAP" id="MF_00357">
    <property type="entry name" value="RNApol_bact_RpoE"/>
    <property type="match status" value="1"/>
</dbReference>
<keyword evidence="5 6" id="KW-0804">Transcription</keyword>
<evidence type="ECO:0000256" key="7">
    <source>
        <dbReference type="SAM" id="MobiDB-lite"/>
    </source>
</evidence>
<evidence type="ECO:0000313" key="9">
    <source>
        <dbReference type="EMBL" id="MBL0389127.1"/>
    </source>
</evidence>
<feature type="domain" description="HTH HARE-type" evidence="8">
    <location>
        <begin position="17"/>
        <end position="84"/>
    </location>
</feature>
<protein>
    <recommendedName>
        <fullName evidence="6">Probable DNA-directed RNA polymerase subunit delta</fullName>
    </recommendedName>
    <alternativeName>
        <fullName evidence="6">RNAP delta factor</fullName>
    </alternativeName>
</protein>